<evidence type="ECO:0000313" key="2">
    <source>
        <dbReference type="Proteomes" id="UP000814033"/>
    </source>
</evidence>
<name>A0ACB8RI76_9AGAM</name>
<sequence length="92" mass="10300">MNPRSLVARSDSLHHSFGRVLHGKSQRNWRDGCGPEKAKLGRGLERSTKHEDLAQCAKTGHSQRTRSAHETARTLVEKFLVPNAGETELLTR</sequence>
<dbReference type="EMBL" id="MU276022">
    <property type="protein sequence ID" value="KAI0043351.1"/>
    <property type="molecule type" value="Genomic_DNA"/>
</dbReference>
<protein>
    <submittedName>
        <fullName evidence="1">Uncharacterized protein</fullName>
    </submittedName>
</protein>
<accession>A0ACB8RI76</accession>
<proteinExistence type="predicted"/>
<reference evidence="1" key="2">
    <citation type="journal article" date="2022" name="New Phytol.">
        <title>Evolutionary transition to the ectomycorrhizal habit in the genomes of a hyperdiverse lineage of mushroom-forming fungi.</title>
        <authorList>
            <person name="Looney B."/>
            <person name="Miyauchi S."/>
            <person name="Morin E."/>
            <person name="Drula E."/>
            <person name="Courty P.E."/>
            <person name="Kohler A."/>
            <person name="Kuo A."/>
            <person name="LaButti K."/>
            <person name="Pangilinan J."/>
            <person name="Lipzen A."/>
            <person name="Riley R."/>
            <person name="Andreopoulos W."/>
            <person name="He G."/>
            <person name="Johnson J."/>
            <person name="Nolan M."/>
            <person name="Tritt A."/>
            <person name="Barry K.W."/>
            <person name="Grigoriev I.V."/>
            <person name="Nagy L.G."/>
            <person name="Hibbett D."/>
            <person name="Henrissat B."/>
            <person name="Matheny P.B."/>
            <person name="Labbe J."/>
            <person name="Martin F.M."/>
        </authorList>
    </citation>
    <scope>NUCLEOTIDE SEQUENCE</scope>
    <source>
        <strain evidence="1">FP105234-sp</strain>
    </source>
</reference>
<reference evidence="1" key="1">
    <citation type="submission" date="2021-02" db="EMBL/GenBank/DDBJ databases">
        <authorList>
            <consortium name="DOE Joint Genome Institute"/>
            <person name="Ahrendt S."/>
            <person name="Looney B.P."/>
            <person name="Miyauchi S."/>
            <person name="Morin E."/>
            <person name="Drula E."/>
            <person name="Courty P.E."/>
            <person name="Chicoki N."/>
            <person name="Fauchery L."/>
            <person name="Kohler A."/>
            <person name="Kuo A."/>
            <person name="Labutti K."/>
            <person name="Pangilinan J."/>
            <person name="Lipzen A."/>
            <person name="Riley R."/>
            <person name="Andreopoulos W."/>
            <person name="He G."/>
            <person name="Johnson J."/>
            <person name="Barry K.W."/>
            <person name="Grigoriev I.V."/>
            <person name="Nagy L."/>
            <person name="Hibbett D."/>
            <person name="Henrissat B."/>
            <person name="Matheny P.B."/>
            <person name="Labbe J."/>
            <person name="Martin F."/>
        </authorList>
    </citation>
    <scope>NUCLEOTIDE SEQUENCE</scope>
    <source>
        <strain evidence="1">FP105234-sp</strain>
    </source>
</reference>
<comment type="caution">
    <text evidence="1">The sequence shown here is derived from an EMBL/GenBank/DDBJ whole genome shotgun (WGS) entry which is preliminary data.</text>
</comment>
<dbReference type="Proteomes" id="UP000814033">
    <property type="component" value="Unassembled WGS sequence"/>
</dbReference>
<evidence type="ECO:0000313" key="1">
    <source>
        <dbReference type="EMBL" id="KAI0043351.1"/>
    </source>
</evidence>
<gene>
    <name evidence="1" type="ORF">FA95DRAFT_1630758</name>
</gene>
<keyword evidence="2" id="KW-1185">Reference proteome</keyword>
<organism evidence="1 2">
    <name type="scientific">Auriscalpium vulgare</name>
    <dbReference type="NCBI Taxonomy" id="40419"/>
    <lineage>
        <taxon>Eukaryota</taxon>
        <taxon>Fungi</taxon>
        <taxon>Dikarya</taxon>
        <taxon>Basidiomycota</taxon>
        <taxon>Agaricomycotina</taxon>
        <taxon>Agaricomycetes</taxon>
        <taxon>Russulales</taxon>
        <taxon>Auriscalpiaceae</taxon>
        <taxon>Auriscalpium</taxon>
    </lineage>
</organism>